<keyword evidence="1" id="KW-0489">Methyltransferase</keyword>
<dbReference type="GO" id="GO:0008757">
    <property type="term" value="F:S-adenosylmethionine-dependent methyltransferase activity"/>
    <property type="evidence" value="ECO:0007669"/>
    <property type="project" value="UniProtKB-ARBA"/>
</dbReference>
<dbReference type="GO" id="GO:0032259">
    <property type="term" value="P:methylation"/>
    <property type="evidence" value="ECO:0007669"/>
    <property type="project" value="UniProtKB-KW"/>
</dbReference>
<organism evidence="1 2">
    <name type="scientific">Clohesyomyces aquaticus</name>
    <dbReference type="NCBI Taxonomy" id="1231657"/>
    <lineage>
        <taxon>Eukaryota</taxon>
        <taxon>Fungi</taxon>
        <taxon>Dikarya</taxon>
        <taxon>Ascomycota</taxon>
        <taxon>Pezizomycotina</taxon>
        <taxon>Dothideomycetes</taxon>
        <taxon>Pleosporomycetidae</taxon>
        <taxon>Pleosporales</taxon>
        <taxon>Lindgomycetaceae</taxon>
        <taxon>Clohesyomyces</taxon>
    </lineage>
</organism>
<reference evidence="1 2" key="1">
    <citation type="submission" date="2016-07" db="EMBL/GenBank/DDBJ databases">
        <title>Pervasive Adenine N6-methylation of Active Genes in Fungi.</title>
        <authorList>
            <consortium name="DOE Joint Genome Institute"/>
            <person name="Mondo S.J."/>
            <person name="Dannebaum R.O."/>
            <person name="Kuo R.C."/>
            <person name="Labutti K."/>
            <person name="Haridas S."/>
            <person name="Kuo A."/>
            <person name="Salamov A."/>
            <person name="Ahrendt S.R."/>
            <person name="Lipzen A."/>
            <person name="Sullivan W."/>
            <person name="Andreopoulos W.B."/>
            <person name="Clum A."/>
            <person name="Lindquist E."/>
            <person name="Daum C."/>
            <person name="Ramamoorthy G.K."/>
            <person name="Gryganskyi A."/>
            <person name="Culley D."/>
            <person name="Magnuson J.K."/>
            <person name="James T.Y."/>
            <person name="O'Malley M.A."/>
            <person name="Stajich J.E."/>
            <person name="Spatafora J.W."/>
            <person name="Visel A."/>
            <person name="Grigoriev I.V."/>
        </authorList>
    </citation>
    <scope>NUCLEOTIDE SEQUENCE [LARGE SCALE GENOMIC DNA]</scope>
    <source>
        <strain evidence="1 2">CBS 115471</strain>
    </source>
</reference>
<dbReference type="Pfam" id="PF10294">
    <property type="entry name" value="Methyltransf_16"/>
    <property type="match status" value="2"/>
</dbReference>
<accession>A0A1Y1ZPE6</accession>
<dbReference type="InterPro" id="IPR019410">
    <property type="entry name" value="Methyltransf_16"/>
</dbReference>
<dbReference type="OrthoDB" id="413520at2759"/>
<protein>
    <submittedName>
        <fullName evidence="1">Putative methyltransferase-domain-containing protein</fullName>
    </submittedName>
</protein>
<dbReference type="SUPFAM" id="SSF53335">
    <property type="entry name" value="S-adenosyl-L-methionine-dependent methyltransferases"/>
    <property type="match status" value="1"/>
</dbReference>
<keyword evidence="2" id="KW-1185">Reference proteome</keyword>
<gene>
    <name evidence="1" type="ORF">BCR34DRAFT_624477</name>
</gene>
<dbReference type="InterPro" id="IPR029063">
    <property type="entry name" value="SAM-dependent_MTases_sf"/>
</dbReference>
<dbReference type="PANTHER" id="PTHR14614:SF132">
    <property type="entry name" value="PROTEIN-LYSINE METHYLTRANSFERASE C42C1.13"/>
    <property type="match status" value="1"/>
</dbReference>
<dbReference type="PANTHER" id="PTHR14614">
    <property type="entry name" value="HEPATOCELLULAR CARCINOMA-ASSOCIATED ANTIGEN"/>
    <property type="match status" value="1"/>
</dbReference>
<dbReference type="STRING" id="1231657.A0A1Y1ZPE6"/>
<dbReference type="Gene3D" id="3.40.50.150">
    <property type="entry name" value="Vaccinia Virus protein VP39"/>
    <property type="match status" value="1"/>
</dbReference>
<dbReference type="Proteomes" id="UP000193144">
    <property type="component" value="Unassembled WGS sequence"/>
</dbReference>
<dbReference type="GO" id="GO:0005829">
    <property type="term" value="C:cytosol"/>
    <property type="evidence" value="ECO:0007669"/>
    <property type="project" value="TreeGrafter"/>
</dbReference>
<evidence type="ECO:0000313" key="1">
    <source>
        <dbReference type="EMBL" id="ORY12121.1"/>
    </source>
</evidence>
<name>A0A1Y1ZPE6_9PLEO</name>
<comment type="caution">
    <text evidence="1">The sequence shown here is derived from an EMBL/GenBank/DDBJ whole genome shotgun (WGS) entry which is preliminary data.</text>
</comment>
<keyword evidence="1" id="KW-0808">Transferase</keyword>
<dbReference type="AlphaFoldDB" id="A0A1Y1ZPE6"/>
<proteinExistence type="predicted"/>
<evidence type="ECO:0000313" key="2">
    <source>
        <dbReference type="Proteomes" id="UP000193144"/>
    </source>
</evidence>
<sequence length="407" mass="45069">MRYIRFLKTPRIIDGKNPSKAHIYCLITITSDLGDSFLPFDLQLHAVVYPEEDGEEVTIRTTIEWTAGMRSLPIRLPLGRCRIVWPARIRIGVHPEPTADNFMDLLSAPESRGVISAWSAPLDPSNLVVEAAKLVERRFDLQFSNTLRILEETGDSIARHLWDAGVALSCHLGALIPNQKLSTPLKTAFQSPESKKRLQVLELGTGCGVVGLCLAQTIGSADVIASDLPEAKEIFSLNSRQTIVAANLPRSGSPAADMTDGSFYPNRRETITKDSTIMFQAIGWDKELPDLLNDWSGCRHCTQLDVIVAADCTYNPDSSPALVRTISQLVRNSPEAAVVIAMKVRHSSESVFFDLMYEAAFSKVHTESLQLPGDEAVGEETAEVFVFRYDNLDKIPRVVPNEYCKNQ</sequence>
<dbReference type="EMBL" id="MCFA01000054">
    <property type="protein sequence ID" value="ORY12121.1"/>
    <property type="molecule type" value="Genomic_DNA"/>
</dbReference>